<keyword evidence="2" id="KW-1185">Reference proteome</keyword>
<gene>
    <name evidence="1" type="ORF">EDD18DRAFT_1105608</name>
</gene>
<comment type="caution">
    <text evidence="1">The sequence shown here is derived from an EMBL/GenBank/DDBJ whole genome shotgun (WGS) entry which is preliminary data.</text>
</comment>
<sequence length="173" mass="18869">MAVIAIADILLACFGPIGRLPYRNHEILGLCETVPVDEWELCCPPRLTPDVVAKPVPRLQAGWPAEALAQDLIKNRTNIPVPPIRHILNVDSDESVIVMDFIPGITLAAAWPTMGSITHTQSQIPGPVLNGEEPGKCYASHIFSPMRPIKGPFVTSAKLIRFFNNAMDQATLV</sequence>
<reference evidence="1" key="1">
    <citation type="submission" date="2023-06" db="EMBL/GenBank/DDBJ databases">
        <authorList>
            <consortium name="Lawrence Berkeley National Laboratory"/>
            <person name="Ahrendt S."/>
            <person name="Sahu N."/>
            <person name="Indic B."/>
            <person name="Wong-Bajracharya J."/>
            <person name="Merenyi Z."/>
            <person name="Ke H.-M."/>
            <person name="Monk M."/>
            <person name="Kocsube S."/>
            <person name="Drula E."/>
            <person name="Lipzen A."/>
            <person name="Balint B."/>
            <person name="Henrissat B."/>
            <person name="Andreopoulos B."/>
            <person name="Martin F.M."/>
            <person name="Harder C.B."/>
            <person name="Rigling D."/>
            <person name="Ford K.L."/>
            <person name="Foster G.D."/>
            <person name="Pangilinan J."/>
            <person name="Papanicolaou A."/>
            <person name="Barry K."/>
            <person name="LaButti K."/>
            <person name="Viragh M."/>
            <person name="Koriabine M."/>
            <person name="Yan M."/>
            <person name="Riley R."/>
            <person name="Champramary S."/>
            <person name="Plett K.L."/>
            <person name="Tsai I.J."/>
            <person name="Slot J."/>
            <person name="Sipos G."/>
            <person name="Plett J."/>
            <person name="Nagy L.G."/>
            <person name="Grigoriev I.V."/>
        </authorList>
    </citation>
    <scope>NUCLEOTIDE SEQUENCE</scope>
    <source>
        <strain evidence="1">HWK02</strain>
    </source>
</reference>
<proteinExistence type="predicted"/>
<dbReference type="Proteomes" id="UP001175228">
    <property type="component" value="Unassembled WGS sequence"/>
</dbReference>
<organism evidence="1 2">
    <name type="scientific">Armillaria luteobubalina</name>
    <dbReference type="NCBI Taxonomy" id="153913"/>
    <lineage>
        <taxon>Eukaryota</taxon>
        <taxon>Fungi</taxon>
        <taxon>Dikarya</taxon>
        <taxon>Basidiomycota</taxon>
        <taxon>Agaricomycotina</taxon>
        <taxon>Agaricomycetes</taxon>
        <taxon>Agaricomycetidae</taxon>
        <taxon>Agaricales</taxon>
        <taxon>Marasmiineae</taxon>
        <taxon>Physalacriaceae</taxon>
        <taxon>Armillaria</taxon>
    </lineage>
</organism>
<protein>
    <recommendedName>
        <fullName evidence="3">Aminoglycoside phosphotransferase domain-containing protein</fullName>
    </recommendedName>
</protein>
<evidence type="ECO:0008006" key="3">
    <source>
        <dbReference type="Google" id="ProtNLM"/>
    </source>
</evidence>
<evidence type="ECO:0000313" key="2">
    <source>
        <dbReference type="Proteomes" id="UP001175228"/>
    </source>
</evidence>
<evidence type="ECO:0000313" key="1">
    <source>
        <dbReference type="EMBL" id="KAK0496494.1"/>
    </source>
</evidence>
<accession>A0AA39Q662</accession>
<dbReference type="AlphaFoldDB" id="A0AA39Q662"/>
<name>A0AA39Q662_9AGAR</name>
<dbReference type="EMBL" id="JAUEPU010000015">
    <property type="protein sequence ID" value="KAK0496494.1"/>
    <property type="molecule type" value="Genomic_DNA"/>
</dbReference>